<sequence length="84" mass="9195">MDFIKKIAGGSHSNAANATGGGPESERNEDFLDKGVDIVQERVFKQGAQNNETAQEQAKDEKISDGIRKGYKAVFKKDVPIQDK</sequence>
<reference evidence="2" key="1">
    <citation type="journal article" date="2023" name="Mol. Phylogenet. Evol.">
        <title>Genome-scale phylogeny and comparative genomics of the fungal order Sordariales.</title>
        <authorList>
            <person name="Hensen N."/>
            <person name="Bonometti L."/>
            <person name="Westerberg I."/>
            <person name="Brannstrom I.O."/>
            <person name="Guillou S."/>
            <person name="Cros-Aarteil S."/>
            <person name="Calhoun S."/>
            <person name="Haridas S."/>
            <person name="Kuo A."/>
            <person name="Mondo S."/>
            <person name="Pangilinan J."/>
            <person name="Riley R."/>
            <person name="LaButti K."/>
            <person name="Andreopoulos B."/>
            <person name="Lipzen A."/>
            <person name="Chen C."/>
            <person name="Yan M."/>
            <person name="Daum C."/>
            <person name="Ng V."/>
            <person name="Clum A."/>
            <person name="Steindorff A."/>
            <person name="Ohm R.A."/>
            <person name="Martin F."/>
            <person name="Silar P."/>
            <person name="Natvig D.O."/>
            <person name="Lalanne C."/>
            <person name="Gautier V."/>
            <person name="Ament-Velasquez S.L."/>
            <person name="Kruys A."/>
            <person name="Hutchinson M.I."/>
            <person name="Powell A.J."/>
            <person name="Barry K."/>
            <person name="Miller A.N."/>
            <person name="Grigoriev I.V."/>
            <person name="Debuchy R."/>
            <person name="Gladieux P."/>
            <person name="Hiltunen Thoren M."/>
            <person name="Johannesson H."/>
        </authorList>
    </citation>
    <scope>NUCLEOTIDE SEQUENCE</scope>
    <source>
        <strain evidence="2">CBS 232.78</strain>
    </source>
</reference>
<organism evidence="2 3">
    <name type="scientific">Podospora didyma</name>
    <dbReference type="NCBI Taxonomy" id="330526"/>
    <lineage>
        <taxon>Eukaryota</taxon>
        <taxon>Fungi</taxon>
        <taxon>Dikarya</taxon>
        <taxon>Ascomycota</taxon>
        <taxon>Pezizomycotina</taxon>
        <taxon>Sordariomycetes</taxon>
        <taxon>Sordariomycetidae</taxon>
        <taxon>Sordariales</taxon>
        <taxon>Podosporaceae</taxon>
        <taxon>Podospora</taxon>
    </lineage>
</organism>
<dbReference type="EMBL" id="JAULSW010000003">
    <property type="protein sequence ID" value="KAK3387389.1"/>
    <property type="molecule type" value="Genomic_DNA"/>
</dbReference>
<feature type="region of interest" description="Disordered" evidence="1">
    <location>
        <begin position="1"/>
        <end position="30"/>
    </location>
</feature>
<name>A0AAE0NTS5_9PEZI</name>
<keyword evidence="3" id="KW-1185">Reference proteome</keyword>
<dbReference type="PANTHER" id="PTHR40462">
    <property type="entry name" value="CHROMOSOME 1, WHOLE GENOME SHOTGUN SEQUENCE"/>
    <property type="match status" value="1"/>
</dbReference>
<reference evidence="2" key="2">
    <citation type="submission" date="2023-06" db="EMBL/GenBank/DDBJ databases">
        <authorList>
            <consortium name="Lawrence Berkeley National Laboratory"/>
            <person name="Haridas S."/>
            <person name="Hensen N."/>
            <person name="Bonometti L."/>
            <person name="Westerberg I."/>
            <person name="Brannstrom I.O."/>
            <person name="Guillou S."/>
            <person name="Cros-Aarteil S."/>
            <person name="Calhoun S."/>
            <person name="Kuo A."/>
            <person name="Mondo S."/>
            <person name="Pangilinan J."/>
            <person name="Riley R."/>
            <person name="LaButti K."/>
            <person name="Andreopoulos B."/>
            <person name="Lipzen A."/>
            <person name="Chen C."/>
            <person name="Yanf M."/>
            <person name="Daum C."/>
            <person name="Ng V."/>
            <person name="Clum A."/>
            <person name="Steindorff A."/>
            <person name="Ohm R."/>
            <person name="Martin F."/>
            <person name="Silar P."/>
            <person name="Natvig D."/>
            <person name="Lalanne C."/>
            <person name="Gautier V."/>
            <person name="Ament-velasquez S.L."/>
            <person name="Kruys A."/>
            <person name="Hutchinson M.I."/>
            <person name="Powell A.J."/>
            <person name="Barry K."/>
            <person name="Miller A.N."/>
            <person name="Grigoriev I.V."/>
            <person name="Debuchy R."/>
            <person name="Gladieux P."/>
            <person name="Thoren M.H."/>
            <person name="Johannesson H."/>
        </authorList>
    </citation>
    <scope>NUCLEOTIDE SEQUENCE</scope>
    <source>
        <strain evidence="2">CBS 232.78</strain>
    </source>
</reference>
<dbReference type="PANTHER" id="PTHR40462:SF1">
    <property type="entry name" value="EXPRESSED PROTEIN"/>
    <property type="match status" value="1"/>
</dbReference>
<evidence type="ECO:0000256" key="1">
    <source>
        <dbReference type="SAM" id="MobiDB-lite"/>
    </source>
</evidence>
<comment type="caution">
    <text evidence="2">The sequence shown here is derived from an EMBL/GenBank/DDBJ whole genome shotgun (WGS) entry which is preliminary data.</text>
</comment>
<accession>A0AAE0NTS5</accession>
<dbReference type="AlphaFoldDB" id="A0AAE0NTS5"/>
<proteinExistence type="predicted"/>
<evidence type="ECO:0000313" key="3">
    <source>
        <dbReference type="Proteomes" id="UP001285441"/>
    </source>
</evidence>
<dbReference type="Proteomes" id="UP001285441">
    <property type="component" value="Unassembled WGS sequence"/>
</dbReference>
<protein>
    <submittedName>
        <fullName evidence="2">Uncharacterized protein</fullName>
    </submittedName>
</protein>
<gene>
    <name evidence="2" type="ORF">B0H63DRAFT_412574</name>
</gene>
<evidence type="ECO:0000313" key="2">
    <source>
        <dbReference type="EMBL" id="KAK3387389.1"/>
    </source>
</evidence>